<sequence>MTNPANVQQICQECAMIDFDKIMNMDLKDLRERYLQGITIADLGTRISSMPQNECGLCQFFYQNRPRSYNAEERYQLRAFPYNYAEEQYQFKAFQYNDGYGSLREFQYNDSQERYQFQAFPYNSAKEQYQLQAFEFSDGYRLLRDFPSSQRKELTELPCLAIVSAPRGNLPSKGLFETIYNSEGLLSQGKLMFCLGNTGHTGKFFQPRIMLEKADLGRAREWIDYCVANHPGCHAPVGQLQGLQLIDCRHRNEDPTGIIGLVEAPKNAIYAALSYVWGNTSDEKSYTQTVSDAVIATRQLGLQYFWVDKHCIPNNKNEQDRQISKMDLIYRRAHVTIVASAGSDANHGLPGVDNTPRDSQMVVSTGECSFLKSSIPPYITIPKSKWATRGWTLQEAFLSCRRLAFTENQLYFECGRINCSEAIPHDFKLLDNMTVSLGRGVLGGLDGYSRESKLEEYRQIAAEYRGRELTKIEDALHAFAGISRSFWNEKLEHLWGIEYWNPDEKSRSPYRSPG</sequence>
<dbReference type="AlphaFoldDB" id="A0A2J6R4K2"/>
<name>A0A2J6R4K2_HYAVF</name>
<dbReference type="EMBL" id="KZ613956">
    <property type="protein sequence ID" value="PMD33440.1"/>
    <property type="molecule type" value="Genomic_DNA"/>
</dbReference>
<dbReference type="Proteomes" id="UP000235786">
    <property type="component" value="Unassembled WGS sequence"/>
</dbReference>
<keyword evidence="3" id="KW-1185">Reference proteome</keyword>
<feature type="domain" description="Heterokaryon incompatibility" evidence="1">
    <location>
        <begin position="270"/>
        <end position="395"/>
    </location>
</feature>
<organism evidence="2 3">
    <name type="scientific">Hyaloscypha variabilis (strain UAMH 11265 / GT02V1 / F)</name>
    <name type="common">Meliniomyces variabilis</name>
    <dbReference type="NCBI Taxonomy" id="1149755"/>
    <lineage>
        <taxon>Eukaryota</taxon>
        <taxon>Fungi</taxon>
        <taxon>Dikarya</taxon>
        <taxon>Ascomycota</taxon>
        <taxon>Pezizomycotina</taxon>
        <taxon>Leotiomycetes</taxon>
        <taxon>Helotiales</taxon>
        <taxon>Hyaloscyphaceae</taxon>
        <taxon>Hyaloscypha</taxon>
        <taxon>Hyaloscypha variabilis</taxon>
    </lineage>
</organism>
<dbReference type="OrthoDB" id="5428863at2759"/>
<dbReference type="PANTHER" id="PTHR33112:SF1">
    <property type="entry name" value="HETEROKARYON INCOMPATIBILITY DOMAIN-CONTAINING PROTEIN"/>
    <property type="match status" value="1"/>
</dbReference>
<dbReference type="InterPro" id="IPR010730">
    <property type="entry name" value="HET"/>
</dbReference>
<evidence type="ECO:0000313" key="3">
    <source>
        <dbReference type="Proteomes" id="UP000235786"/>
    </source>
</evidence>
<protein>
    <submittedName>
        <fullName evidence="2">HET-domain-containing protein</fullName>
    </submittedName>
</protein>
<evidence type="ECO:0000259" key="1">
    <source>
        <dbReference type="Pfam" id="PF06985"/>
    </source>
</evidence>
<gene>
    <name evidence="2" type="ORF">L207DRAFT_170668</name>
</gene>
<reference evidence="2 3" key="1">
    <citation type="submission" date="2016-04" db="EMBL/GenBank/DDBJ databases">
        <title>A degradative enzymes factory behind the ericoid mycorrhizal symbiosis.</title>
        <authorList>
            <consortium name="DOE Joint Genome Institute"/>
            <person name="Martino E."/>
            <person name="Morin E."/>
            <person name="Grelet G."/>
            <person name="Kuo A."/>
            <person name="Kohler A."/>
            <person name="Daghino S."/>
            <person name="Barry K."/>
            <person name="Choi C."/>
            <person name="Cichocki N."/>
            <person name="Clum A."/>
            <person name="Copeland A."/>
            <person name="Hainaut M."/>
            <person name="Haridas S."/>
            <person name="Labutti K."/>
            <person name="Lindquist E."/>
            <person name="Lipzen A."/>
            <person name="Khouja H.-R."/>
            <person name="Murat C."/>
            <person name="Ohm R."/>
            <person name="Olson A."/>
            <person name="Spatafora J."/>
            <person name="Veneault-Fourrey C."/>
            <person name="Henrissat B."/>
            <person name="Grigoriev I."/>
            <person name="Martin F."/>
            <person name="Perotto S."/>
        </authorList>
    </citation>
    <scope>NUCLEOTIDE SEQUENCE [LARGE SCALE GENOMIC DNA]</scope>
    <source>
        <strain evidence="2 3">F</strain>
    </source>
</reference>
<accession>A0A2J6R4K2</accession>
<dbReference type="Pfam" id="PF06985">
    <property type="entry name" value="HET"/>
    <property type="match status" value="1"/>
</dbReference>
<evidence type="ECO:0000313" key="2">
    <source>
        <dbReference type="EMBL" id="PMD33440.1"/>
    </source>
</evidence>
<dbReference type="PANTHER" id="PTHR33112">
    <property type="entry name" value="DOMAIN PROTEIN, PUTATIVE-RELATED"/>
    <property type="match status" value="1"/>
</dbReference>
<proteinExistence type="predicted"/>
<dbReference type="STRING" id="1149755.A0A2J6R4K2"/>